<evidence type="ECO:0000256" key="7">
    <source>
        <dbReference type="ARBA" id="ARBA00023033"/>
    </source>
</evidence>
<evidence type="ECO:0000256" key="2">
    <source>
        <dbReference type="ARBA" id="ARBA00009928"/>
    </source>
</evidence>
<reference evidence="13 14" key="1">
    <citation type="journal article" date="2024" name="IMA Fungus">
        <title>Apiospora arundinis, a panoply of carbohydrate-active enzymes and secondary metabolites.</title>
        <authorList>
            <person name="Sorensen T."/>
            <person name="Petersen C."/>
            <person name="Muurmann A.T."/>
            <person name="Christiansen J.V."/>
            <person name="Brundto M.L."/>
            <person name="Overgaard C.K."/>
            <person name="Boysen A.T."/>
            <person name="Wollenberg R.D."/>
            <person name="Larsen T.O."/>
            <person name="Sorensen J.L."/>
            <person name="Nielsen K.L."/>
            <person name="Sondergaard T.E."/>
        </authorList>
    </citation>
    <scope>NUCLEOTIDE SEQUENCE [LARGE SCALE GENOMIC DNA]</scope>
    <source>
        <strain evidence="13 14">AAU 773</strain>
    </source>
</reference>
<dbReference type="PRINTS" id="PR00092">
    <property type="entry name" value="TYROSINASE"/>
</dbReference>
<keyword evidence="6" id="KW-0186">Copper</keyword>
<dbReference type="InterPro" id="IPR041640">
    <property type="entry name" value="Tyrosinase_C"/>
</dbReference>
<keyword evidence="5" id="KW-0560">Oxidoreductase</keyword>
<dbReference type="EC" id="1.14.18.1" evidence="3"/>
<evidence type="ECO:0000259" key="11">
    <source>
        <dbReference type="PROSITE" id="PS00497"/>
    </source>
</evidence>
<organism evidence="13 14">
    <name type="scientific">Apiospora arundinis</name>
    <dbReference type="NCBI Taxonomy" id="335852"/>
    <lineage>
        <taxon>Eukaryota</taxon>
        <taxon>Fungi</taxon>
        <taxon>Dikarya</taxon>
        <taxon>Ascomycota</taxon>
        <taxon>Pezizomycotina</taxon>
        <taxon>Sordariomycetes</taxon>
        <taxon>Xylariomycetidae</taxon>
        <taxon>Amphisphaeriales</taxon>
        <taxon>Apiosporaceae</taxon>
        <taxon>Apiospora</taxon>
    </lineage>
</organism>
<comment type="cofactor">
    <cofactor evidence="1">
        <name>Cu(2+)</name>
        <dbReference type="ChEBI" id="CHEBI:29036"/>
    </cofactor>
</comment>
<dbReference type="Pfam" id="PF00264">
    <property type="entry name" value="Tyrosinase"/>
    <property type="match status" value="1"/>
</dbReference>
<dbReference type="InterPro" id="IPR002227">
    <property type="entry name" value="Tyrosinase_Cu-bd"/>
</dbReference>
<name>A0ABR2J5A4_9PEZI</name>
<evidence type="ECO:0000256" key="3">
    <source>
        <dbReference type="ARBA" id="ARBA00011906"/>
    </source>
</evidence>
<accession>A0ABR2J5A4</accession>
<evidence type="ECO:0000256" key="1">
    <source>
        <dbReference type="ARBA" id="ARBA00001973"/>
    </source>
</evidence>
<dbReference type="InterPro" id="IPR008922">
    <property type="entry name" value="Di-copper_centre_dom_sf"/>
</dbReference>
<comment type="similarity">
    <text evidence="2">Belongs to the tyrosinase family.</text>
</comment>
<keyword evidence="8" id="KW-0470">Melanin biosynthesis</keyword>
<dbReference type="Gene3D" id="1.10.1280.10">
    <property type="entry name" value="Di-copper center containing domain from catechol oxidase"/>
    <property type="match status" value="1"/>
</dbReference>
<comment type="caution">
    <text evidence="13">The sequence shown here is derived from an EMBL/GenBank/DDBJ whole genome shotgun (WGS) entry which is preliminary data.</text>
</comment>
<dbReference type="PROSITE" id="PS00497">
    <property type="entry name" value="TYROSINASE_1"/>
    <property type="match status" value="1"/>
</dbReference>
<evidence type="ECO:0000256" key="4">
    <source>
        <dbReference type="ARBA" id="ARBA00022723"/>
    </source>
</evidence>
<dbReference type="SUPFAM" id="SSF48056">
    <property type="entry name" value="Di-copper centre-containing domain"/>
    <property type="match status" value="1"/>
</dbReference>
<gene>
    <name evidence="13" type="ORF">PGQ11_002999</name>
</gene>
<dbReference type="PANTHER" id="PTHR11474:SF76">
    <property type="entry name" value="SHKT DOMAIN-CONTAINING PROTEIN"/>
    <property type="match status" value="1"/>
</dbReference>
<sequence>MSSFDRFSHLTKPAVLSLPALGDQPPAINTRYVIKSDGEESIHALSDKVETKIWFKSPPLIAHTIRMIRGIRLYTESHDQGFVDKEMDGNWTWFELAIFDNEQAPSPKKDHDGKEIVVVSHPNKVKSEQAEWLQGGTFDRDSKFLKSLEAGNVIAVRICACFSGWQIYADNGHLVVDIGDDNNPVPITPISINTMDPIPCRRNVKVWYEEAQTCIKTGLELSLFIRAMKAFQLLPPNDQLSYYRIAGIHGSPSVSWNMGRESIPLNDRTANDSHKQGKGDNYCHHNDYLFPTWHRAYMMLFERRVSDLMMEEAVTRGTRGNETKEWVNAAKRWRLPYWDWAVDPRLPDLARDENIKVIESWDGQGKPQMESLANPMYRFQMPGGKAMGDQCYGDYRIVNDEHGGVWELCIGTSHHAVTMEKEPKLWEQGVSNAAQVDQSLQGPHKEMLNLTLKDAIFRLLTYNYTTKYVRFASSKYYEDKAADGSGDSAKHYLNLEQIHNSVHNYIGDDTSGSLYGHMGSIPVAAFDPVFWLHHCNIDRLLHLWQCSNPGNWFNQQSEKVVDDYPQKDLIPFHSSDEAGKFYNSNMVRNVEALNYSYDYMDEFVDNFGDLIPAKSHIYINKLYGPPKRDFENAPSEGDLDPVINVIYDRYAFGGRSYSLLFFLGDVDKMVPYGKQKSLVGSIFTFSTVIKRDDRDVITCKNCYEQQRGKVLSRAQVPLTRVVPTGNRQGPEMAIDYLNENLKWIAIHQSGEARPELGVGYIQADAILEQHARGVQSPALATVEDEAMTYHSEELVFAVSLLVASVPKAPGASGVDS</sequence>
<keyword evidence="14" id="KW-1185">Reference proteome</keyword>
<dbReference type="Gene3D" id="2.60.310.20">
    <property type="match status" value="1"/>
</dbReference>
<comment type="catalytic activity">
    <reaction evidence="9">
        <text>2 L-dopa + O2 = 2 L-dopaquinone + 2 H2O</text>
        <dbReference type="Rhea" id="RHEA:34287"/>
        <dbReference type="ChEBI" id="CHEBI:15377"/>
        <dbReference type="ChEBI" id="CHEBI:15379"/>
        <dbReference type="ChEBI" id="CHEBI:57504"/>
        <dbReference type="ChEBI" id="CHEBI:57924"/>
        <dbReference type="EC" id="1.14.18.1"/>
    </reaction>
</comment>
<feature type="domain" description="Tyrosinase copper-binding" evidence="11">
    <location>
        <begin position="284"/>
        <end position="302"/>
    </location>
</feature>
<dbReference type="Pfam" id="PF18132">
    <property type="entry name" value="Tyrosinase_C"/>
    <property type="match status" value="1"/>
</dbReference>
<protein>
    <recommendedName>
        <fullName evidence="3">tyrosinase</fullName>
        <ecNumber evidence="3">1.14.18.1</ecNumber>
    </recommendedName>
</protein>
<dbReference type="PROSITE" id="PS00498">
    <property type="entry name" value="TYROSINASE_2"/>
    <property type="match status" value="1"/>
</dbReference>
<evidence type="ECO:0000256" key="6">
    <source>
        <dbReference type="ARBA" id="ARBA00023008"/>
    </source>
</evidence>
<dbReference type="InterPro" id="IPR050316">
    <property type="entry name" value="Tyrosinase/Hemocyanin"/>
</dbReference>
<evidence type="ECO:0000313" key="14">
    <source>
        <dbReference type="Proteomes" id="UP001390339"/>
    </source>
</evidence>
<dbReference type="Proteomes" id="UP001390339">
    <property type="component" value="Unassembled WGS sequence"/>
</dbReference>
<evidence type="ECO:0000259" key="12">
    <source>
        <dbReference type="PROSITE" id="PS00498"/>
    </source>
</evidence>
<evidence type="ECO:0000256" key="5">
    <source>
        <dbReference type="ARBA" id="ARBA00023002"/>
    </source>
</evidence>
<evidence type="ECO:0000256" key="10">
    <source>
        <dbReference type="ARBA" id="ARBA00048881"/>
    </source>
</evidence>
<proteinExistence type="inferred from homology"/>
<evidence type="ECO:0000256" key="9">
    <source>
        <dbReference type="ARBA" id="ARBA00048233"/>
    </source>
</evidence>
<keyword evidence="7" id="KW-0503">Monooxygenase</keyword>
<keyword evidence="4" id="KW-0479">Metal-binding</keyword>
<dbReference type="PANTHER" id="PTHR11474">
    <property type="entry name" value="TYROSINASE FAMILY MEMBER"/>
    <property type="match status" value="1"/>
</dbReference>
<comment type="catalytic activity">
    <reaction evidence="10">
        <text>L-tyrosine + O2 = L-dopaquinone + H2O</text>
        <dbReference type="Rhea" id="RHEA:18117"/>
        <dbReference type="ChEBI" id="CHEBI:15377"/>
        <dbReference type="ChEBI" id="CHEBI:15379"/>
        <dbReference type="ChEBI" id="CHEBI:57924"/>
        <dbReference type="ChEBI" id="CHEBI:58315"/>
        <dbReference type="EC" id="1.14.18.1"/>
    </reaction>
</comment>
<dbReference type="EMBL" id="JAPCWZ010000003">
    <property type="protein sequence ID" value="KAK8872485.1"/>
    <property type="molecule type" value="Genomic_DNA"/>
</dbReference>
<evidence type="ECO:0000313" key="13">
    <source>
        <dbReference type="EMBL" id="KAK8872485.1"/>
    </source>
</evidence>
<feature type="domain" description="Tyrosinase copper-binding" evidence="12">
    <location>
        <begin position="527"/>
        <end position="538"/>
    </location>
</feature>
<evidence type="ECO:0000256" key="8">
    <source>
        <dbReference type="ARBA" id="ARBA00023101"/>
    </source>
</evidence>